<feature type="domain" description="ABC transmembrane type-1" evidence="6">
    <location>
        <begin position="81"/>
        <end position="280"/>
    </location>
</feature>
<feature type="transmembrane region" description="Helical" evidence="5">
    <location>
        <begin position="204"/>
        <end position="226"/>
    </location>
</feature>
<feature type="domain" description="ABC transmembrane type-1" evidence="6">
    <location>
        <begin position="362"/>
        <end position="566"/>
    </location>
</feature>
<dbReference type="GO" id="GO:0005886">
    <property type="term" value="C:plasma membrane"/>
    <property type="evidence" value="ECO:0007669"/>
    <property type="project" value="UniProtKB-SubCell"/>
</dbReference>
<dbReference type="PANTHER" id="PTHR43496">
    <property type="entry name" value="PROTEIN LPLB"/>
    <property type="match status" value="1"/>
</dbReference>
<dbReference type="OrthoDB" id="9804629at2"/>
<comment type="subcellular location">
    <subcellularLocation>
        <location evidence="5">Cell membrane</location>
        <topology evidence="5">Multi-pass membrane protein</topology>
    </subcellularLocation>
    <subcellularLocation>
        <location evidence="1">Membrane</location>
        <topology evidence="1">Multi-pass membrane protein</topology>
    </subcellularLocation>
</comment>
<organism evidence="7 8">
    <name type="scientific">Arthrobacter psychrolactophilus</name>
    <dbReference type="NCBI Taxonomy" id="92442"/>
    <lineage>
        <taxon>Bacteria</taxon>
        <taxon>Bacillati</taxon>
        <taxon>Actinomycetota</taxon>
        <taxon>Actinomycetes</taxon>
        <taxon>Micrococcales</taxon>
        <taxon>Micrococcaceae</taxon>
        <taxon>Arthrobacter</taxon>
    </lineage>
</organism>
<dbReference type="InterPro" id="IPR000515">
    <property type="entry name" value="MetI-like"/>
</dbReference>
<feature type="transmembrane region" description="Helical" evidence="5">
    <location>
        <begin position="116"/>
        <end position="137"/>
    </location>
</feature>
<keyword evidence="5" id="KW-0813">Transport</keyword>
<dbReference type="GO" id="GO:0055085">
    <property type="term" value="P:transmembrane transport"/>
    <property type="evidence" value="ECO:0007669"/>
    <property type="project" value="InterPro"/>
</dbReference>
<feature type="transmembrane region" description="Helical" evidence="5">
    <location>
        <begin position="32"/>
        <end position="60"/>
    </location>
</feature>
<keyword evidence="8" id="KW-1185">Reference proteome</keyword>
<feature type="transmembrane region" description="Helical" evidence="5">
    <location>
        <begin position="367"/>
        <end position="388"/>
    </location>
</feature>
<accession>A0A2V5IXJ4</accession>
<feature type="transmembrane region" description="Helical" evidence="5">
    <location>
        <begin position="157"/>
        <end position="176"/>
    </location>
</feature>
<feature type="transmembrane region" description="Helical" evidence="5">
    <location>
        <begin position="432"/>
        <end position="454"/>
    </location>
</feature>
<dbReference type="Pfam" id="PF00528">
    <property type="entry name" value="BPD_transp_1"/>
    <property type="match status" value="2"/>
</dbReference>
<evidence type="ECO:0000256" key="3">
    <source>
        <dbReference type="ARBA" id="ARBA00022989"/>
    </source>
</evidence>
<feature type="transmembrane region" description="Helical" evidence="5">
    <location>
        <begin position="263"/>
        <end position="284"/>
    </location>
</feature>
<evidence type="ECO:0000256" key="4">
    <source>
        <dbReference type="ARBA" id="ARBA00023136"/>
    </source>
</evidence>
<evidence type="ECO:0000259" key="6">
    <source>
        <dbReference type="PROSITE" id="PS50928"/>
    </source>
</evidence>
<gene>
    <name evidence="7" type="ORF">CVS30_06685</name>
</gene>
<keyword evidence="4 5" id="KW-0472">Membrane</keyword>
<feature type="transmembrane region" description="Helical" evidence="5">
    <location>
        <begin position="312"/>
        <end position="336"/>
    </location>
</feature>
<feature type="transmembrane region" description="Helical" evidence="5">
    <location>
        <begin position="400"/>
        <end position="420"/>
    </location>
</feature>
<protein>
    <submittedName>
        <fullName evidence="7">Iron transporter permease</fullName>
    </submittedName>
</protein>
<dbReference type="SUPFAM" id="SSF161098">
    <property type="entry name" value="MetI-like"/>
    <property type="match status" value="2"/>
</dbReference>
<evidence type="ECO:0000313" key="8">
    <source>
        <dbReference type="Proteomes" id="UP000247980"/>
    </source>
</evidence>
<feature type="transmembrane region" description="Helical" evidence="5">
    <location>
        <begin position="548"/>
        <end position="570"/>
    </location>
</feature>
<evidence type="ECO:0000256" key="5">
    <source>
        <dbReference type="RuleBase" id="RU363032"/>
    </source>
</evidence>
<dbReference type="InterPro" id="IPR035906">
    <property type="entry name" value="MetI-like_sf"/>
</dbReference>
<dbReference type="PROSITE" id="PS50928">
    <property type="entry name" value="ABC_TM1"/>
    <property type="match status" value="2"/>
</dbReference>
<feature type="transmembrane region" description="Helical" evidence="5">
    <location>
        <begin position="502"/>
        <end position="524"/>
    </location>
</feature>
<dbReference type="CDD" id="cd06261">
    <property type="entry name" value="TM_PBP2"/>
    <property type="match status" value="2"/>
</dbReference>
<keyword evidence="3 5" id="KW-1133">Transmembrane helix</keyword>
<name>A0A2V5IXJ4_9MICC</name>
<dbReference type="AlphaFoldDB" id="A0A2V5IXJ4"/>
<evidence type="ECO:0000256" key="2">
    <source>
        <dbReference type="ARBA" id="ARBA00022692"/>
    </source>
</evidence>
<evidence type="ECO:0000256" key="1">
    <source>
        <dbReference type="ARBA" id="ARBA00004141"/>
    </source>
</evidence>
<dbReference type="PANTHER" id="PTHR43496:SF1">
    <property type="entry name" value="POLYGALACTURONAN_RHAMNOGALACTURONAN TRANSPORT SYSTEM PERMEASE PROTEIN YTEP"/>
    <property type="match status" value="1"/>
</dbReference>
<dbReference type="Proteomes" id="UP000247980">
    <property type="component" value="Unassembled WGS sequence"/>
</dbReference>
<evidence type="ECO:0000313" key="7">
    <source>
        <dbReference type="EMBL" id="PYI38994.1"/>
    </source>
</evidence>
<proteinExistence type="inferred from homology"/>
<dbReference type="RefSeq" id="WP_110484558.1">
    <property type="nucleotide sequence ID" value="NZ_QJVC01000004.1"/>
</dbReference>
<sequence>MAIPLIDAPVPDSVRATAPKLKRNGKSAKDPAVVILTTIVCAILLLIIGFPLYGLLTSAFAPKGLEVLARMVTDPVNHRIIANTLLLGLIVGTTGTLVGFLFAYAQVKVKFRGKRALHLLAMIPIVAPPFAVATAVITLFGRNGAITNGIFGWQADIYGLPGLTIVLSLSFFPVAYMNIRGMLESLDPSLDEAAAGLGASKLRVFFTVTIPMLVPGLAGSFLLLFVESIADLANPLVLGGDYTVLASRAYLAVTGEFNMQAGAAYSLTLMLPALLVFLVQRYWVSRKSVVSITGKPAGATEQISAPSIRIPVLVIVGFLAALIVSIYATVLAGGFLKVPGVNNELTLAHYQFVLAGLGSKAMVDTTILALIAAPIAGLLGMLIGWLVVRKLKRASGLIDFIGMLGLAIPGTVLGIGYLITYNKPVNIFGLQVFPALAGGSAILAGAVAIVMVYIARSLPSGQRAAVSALQQIHPAIEEASTSLGADSATTFRKVTLPLIQSALLTGLTFAFARSMTTLSPIVFLTTPGIKIMTSQILAEVDSGRFGNAFAYCTVLIGIVLLVILLLNVIIRKVVFRGQSHRR</sequence>
<reference evidence="7 8" key="1">
    <citation type="submission" date="2018-05" db="EMBL/GenBank/DDBJ databases">
        <title>Genetic diversity of glacier-inhabiting Cryobacterium bacteria in China and description of Cryobacterium mengkeensis sp. nov. and Arthrobacter glacialis sp. nov.</title>
        <authorList>
            <person name="Liu Q."/>
            <person name="Xin Y.-H."/>
        </authorList>
    </citation>
    <scope>NUCLEOTIDE SEQUENCE [LARGE SCALE GENOMIC DNA]</scope>
    <source>
        <strain evidence="7 8">B7</strain>
    </source>
</reference>
<comment type="caution">
    <text evidence="7">The sequence shown here is derived from an EMBL/GenBank/DDBJ whole genome shotgun (WGS) entry which is preliminary data.</text>
</comment>
<dbReference type="Gene3D" id="1.10.3720.10">
    <property type="entry name" value="MetI-like"/>
    <property type="match status" value="2"/>
</dbReference>
<dbReference type="EMBL" id="QJVC01000004">
    <property type="protein sequence ID" value="PYI38994.1"/>
    <property type="molecule type" value="Genomic_DNA"/>
</dbReference>
<comment type="similarity">
    <text evidence="5">Belongs to the binding-protein-dependent transport system permease family.</text>
</comment>
<keyword evidence="2 5" id="KW-0812">Transmembrane</keyword>
<feature type="transmembrane region" description="Helical" evidence="5">
    <location>
        <begin position="80"/>
        <end position="104"/>
    </location>
</feature>